<keyword evidence="2" id="KW-1185">Reference proteome</keyword>
<comment type="caution">
    <text evidence="1">The sequence shown here is derived from an EMBL/GenBank/DDBJ whole genome shotgun (WGS) entry which is preliminary data.</text>
</comment>
<evidence type="ECO:0000313" key="1">
    <source>
        <dbReference type="EMBL" id="KAF4113704.1"/>
    </source>
</evidence>
<evidence type="ECO:0000313" key="2">
    <source>
        <dbReference type="Proteomes" id="UP000579812"/>
    </source>
</evidence>
<name>A0A7J6D3H5_9TELE</name>
<gene>
    <name evidence="1" type="ORF">G5714_006249</name>
</gene>
<organism evidence="1 2">
    <name type="scientific">Onychostoma macrolepis</name>
    <dbReference type="NCBI Taxonomy" id="369639"/>
    <lineage>
        <taxon>Eukaryota</taxon>
        <taxon>Metazoa</taxon>
        <taxon>Chordata</taxon>
        <taxon>Craniata</taxon>
        <taxon>Vertebrata</taxon>
        <taxon>Euteleostomi</taxon>
        <taxon>Actinopterygii</taxon>
        <taxon>Neopterygii</taxon>
        <taxon>Teleostei</taxon>
        <taxon>Ostariophysi</taxon>
        <taxon>Cypriniformes</taxon>
        <taxon>Cyprinidae</taxon>
        <taxon>Acrossocheilinae</taxon>
        <taxon>Onychostoma</taxon>
    </lineage>
</organism>
<reference evidence="1 2" key="1">
    <citation type="submission" date="2020-04" db="EMBL/GenBank/DDBJ databases">
        <title>Chromosome-level genome assembly of a cyprinid fish Onychostoma macrolepis by integration of Nanopore Sequencing, Bionano and Hi-C technology.</title>
        <authorList>
            <person name="Wang D."/>
        </authorList>
    </citation>
    <scope>NUCLEOTIDE SEQUENCE [LARGE SCALE GENOMIC DNA]</scope>
    <source>
        <strain evidence="1">SWU-2019</strain>
        <tissue evidence="1">Muscle</tissue>
    </source>
</reference>
<accession>A0A7J6D3H5</accession>
<dbReference type="Proteomes" id="UP000579812">
    <property type="component" value="Unassembled WGS sequence"/>
</dbReference>
<dbReference type="AlphaFoldDB" id="A0A7J6D3H5"/>
<proteinExistence type="predicted"/>
<sequence>MRSLERLSSGYRRSLETRRINTYSLLRRQTAVYCDENRQDIESMLLEEQVLEHKLVGLKRRRNFLKKGLAQFGHRWTKI</sequence>
<dbReference type="EMBL" id="JAAMOB010000005">
    <property type="protein sequence ID" value="KAF4113704.1"/>
    <property type="molecule type" value="Genomic_DNA"/>
</dbReference>
<protein>
    <submittedName>
        <fullName evidence="1">Uncharacterized protein</fullName>
    </submittedName>
</protein>